<comment type="caution">
    <text evidence="1">The sequence shown here is derived from an EMBL/GenBank/DDBJ whole genome shotgun (WGS) entry which is preliminary data.</text>
</comment>
<evidence type="ECO:0000313" key="2">
    <source>
        <dbReference type="Proteomes" id="UP000030121"/>
    </source>
</evidence>
<organism evidence="1 2">
    <name type="scientific">Flavobacterium suncheonense GH29-5 = DSM 17707</name>
    <dbReference type="NCBI Taxonomy" id="1121899"/>
    <lineage>
        <taxon>Bacteria</taxon>
        <taxon>Pseudomonadati</taxon>
        <taxon>Bacteroidota</taxon>
        <taxon>Flavobacteriia</taxon>
        <taxon>Flavobacteriales</taxon>
        <taxon>Flavobacteriaceae</taxon>
        <taxon>Flavobacterium</taxon>
    </lineage>
</organism>
<name>A0A0A2M8B2_9FLAO</name>
<dbReference type="AlphaFoldDB" id="A0A0A2M8B2"/>
<dbReference type="RefSeq" id="WP_026981742.1">
    <property type="nucleotide sequence ID" value="NZ_JRLW01000017.1"/>
</dbReference>
<protein>
    <submittedName>
        <fullName evidence="1">Uncharacterized protein</fullName>
    </submittedName>
</protein>
<dbReference type="EMBL" id="JRLW01000017">
    <property type="protein sequence ID" value="KGO87871.1"/>
    <property type="molecule type" value="Genomic_DNA"/>
</dbReference>
<keyword evidence="2" id="KW-1185">Reference proteome</keyword>
<dbReference type="eggNOG" id="ENOG5030Z92">
    <property type="taxonomic scope" value="Bacteria"/>
</dbReference>
<reference evidence="1 2" key="1">
    <citation type="submission" date="2013-09" db="EMBL/GenBank/DDBJ databases">
        <authorList>
            <person name="Zeng Z."/>
            <person name="Chen C."/>
        </authorList>
    </citation>
    <scope>NUCLEOTIDE SEQUENCE [LARGE SCALE GENOMIC DNA]</scope>
    <source>
        <strain evidence="1 2">GH29-5</strain>
    </source>
</reference>
<dbReference type="OrthoDB" id="1242921at2"/>
<accession>A0A0A2M8B2</accession>
<gene>
    <name evidence="1" type="ORF">Q764_11990</name>
</gene>
<sequence>MINIEKKFRDRKSSLSKEVYDSDYLVSSGAVYMPNEAIPQEDLEIILNEKKIIFPESLINFYSQAAKLNFVWRIIDESFQNGKEKESIFKEDPWIKKEYLENGYSWEAVKILLSGNLNITQLKNVIDLENVKSTGMYDAAISLGLNGGDLRPIDTNEFAVACMKVENGKLIDNIYLYTGFGGFPEALHDMKVTFEQYLELAYKAKCFNYWNLTYCLKEKSPSHELMKRFFPVIFPHLEPDLAEFGIVY</sequence>
<proteinExistence type="predicted"/>
<dbReference type="Proteomes" id="UP000030121">
    <property type="component" value="Unassembled WGS sequence"/>
</dbReference>
<evidence type="ECO:0000313" key="1">
    <source>
        <dbReference type="EMBL" id="KGO87871.1"/>
    </source>
</evidence>